<evidence type="ECO:0000256" key="1">
    <source>
        <dbReference type="ARBA" id="ARBA00022679"/>
    </source>
</evidence>
<dbReference type="SUPFAM" id="SSF53613">
    <property type="entry name" value="Ribokinase-like"/>
    <property type="match status" value="1"/>
</dbReference>
<proteinExistence type="predicted"/>
<sequence>MTSQTIAVIGGLDVDLVMVTSRIPDRGESVQAIEYREALGGKGANCAVATYRACHKKPKRNKQDFNNEQPASKRNIHVKMIGAVGDDEYGDKFITSLSRDGVDASGIVTIANTQTSRCFVLLEHPTGENRCLFTPGATAM</sequence>
<evidence type="ECO:0000313" key="5">
    <source>
        <dbReference type="Proteomes" id="UP001446871"/>
    </source>
</evidence>
<dbReference type="Pfam" id="PF00294">
    <property type="entry name" value="PfkB"/>
    <property type="match status" value="1"/>
</dbReference>
<dbReference type="InterPro" id="IPR002139">
    <property type="entry name" value="Ribo/fructo_kinase"/>
</dbReference>
<feature type="domain" description="Carbohydrate kinase PfkB" evidence="3">
    <location>
        <begin position="5"/>
        <end position="139"/>
    </location>
</feature>
<dbReference type="EMBL" id="JAQQWM010000009">
    <property type="protein sequence ID" value="KAK8045878.1"/>
    <property type="molecule type" value="Genomic_DNA"/>
</dbReference>
<organism evidence="4 5">
    <name type="scientific">Apiospora saccharicola</name>
    <dbReference type="NCBI Taxonomy" id="335842"/>
    <lineage>
        <taxon>Eukaryota</taxon>
        <taxon>Fungi</taxon>
        <taxon>Dikarya</taxon>
        <taxon>Ascomycota</taxon>
        <taxon>Pezizomycotina</taxon>
        <taxon>Sordariomycetes</taxon>
        <taxon>Xylariomycetidae</taxon>
        <taxon>Amphisphaeriales</taxon>
        <taxon>Apiosporaceae</taxon>
        <taxon>Apiospora</taxon>
    </lineage>
</organism>
<evidence type="ECO:0000259" key="3">
    <source>
        <dbReference type="Pfam" id="PF00294"/>
    </source>
</evidence>
<keyword evidence="5" id="KW-1185">Reference proteome</keyword>
<reference evidence="4 5" key="1">
    <citation type="submission" date="2023-01" db="EMBL/GenBank/DDBJ databases">
        <title>Analysis of 21 Apiospora genomes using comparative genomics revels a genus with tremendous synthesis potential of carbohydrate active enzymes and secondary metabolites.</title>
        <authorList>
            <person name="Sorensen T."/>
        </authorList>
    </citation>
    <scope>NUCLEOTIDE SEQUENCE [LARGE SCALE GENOMIC DNA]</scope>
    <source>
        <strain evidence="4 5">CBS 83171</strain>
    </source>
</reference>
<dbReference type="PANTHER" id="PTHR10584">
    <property type="entry name" value="SUGAR KINASE"/>
    <property type="match status" value="1"/>
</dbReference>
<dbReference type="PRINTS" id="PR00990">
    <property type="entry name" value="RIBOKINASE"/>
</dbReference>
<gene>
    <name evidence="4" type="ORF">PG996_013942</name>
</gene>
<dbReference type="InterPro" id="IPR011611">
    <property type="entry name" value="PfkB_dom"/>
</dbReference>
<evidence type="ECO:0000313" key="4">
    <source>
        <dbReference type="EMBL" id="KAK8045878.1"/>
    </source>
</evidence>
<name>A0ABR1TGW8_9PEZI</name>
<dbReference type="Proteomes" id="UP001446871">
    <property type="component" value="Unassembled WGS sequence"/>
</dbReference>
<keyword evidence="1" id="KW-0808">Transferase</keyword>
<keyword evidence="2" id="KW-0418">Kinase</keyword>
<evidence type="ECO:0000256" key="2">
    <source>
        <dbReference type="ARBA" id="ARBA00022777"/>
    </source>
</evidence>
<comment type="caution">
    <text evidence="4">The sequence shown here is derived from an EMBL/GenBank/DDBJ whole genome shotgun (WGS) entry which is preliminary data.</text>
</comment>
<dbReference type="Gene3D" id="3.40.1190.20">
    <property type="match status" value="1"/>
</dbReference>
<accession>A0ABR1TGW8</accession>
<dbReference type="InterPro" id="IPR029056">
    <property type="entry name" value="Ribokinase-like"/>
</dbReference>
<dbReference type="PANTHER" id="PTHR10584:SF166">
    <property type="entry name" value="RIBOKINASE"/>
    <property type="match status" value="1"/>
</dbReference>
<protein>
    <recommendedName>
        <fullName evidence="3">Carbohydrate kinase PfkB domain-containing protein</fullName>
    </recommendedName>
</protein>